<feature type="compositionally biased region" description="Basic and acidic residues" evidence="1">
    <location>
        <begin position="1088"/>
        <end position="1113"/>
    </location>
</feature>
<dbReference type="STRING" id="200324.A0A2N5SAE8"/>
<feature type="region of interest" description="Disordered" evidence="1">
    <location>
        <begin position="912"/>
        <end position="931"/>
    </location>
</feature>
<dbReference type="Proteomes" id="UP000235388">
    <property type="component" value="Unassembled WGS sequence"/>
</dbReference>
<dbReference type="PANTHER" id="PTHR33266:SF1">
    <property type="entry name" value="F-BOX DOMAIN-CONTAINING PROTEIN"/>
    <property type="match status" value="1"/>
</dbReference>
<feature type="compositionally biased region" description="Basic residues" evidence="1">
    <location>
        <begin position="917"/>
        <end position="926"/>
    </location>
</feature>
<evidence type="ECO:0000313" key="3">
    <source>
        <dbReference type="Proteomes" id="UP000235388"/>
    </source>
</evidence>
<feature type="compositionally biased region" description="Polar residues" evidence="1">
    <location>
        <begin position="161"/>
        <end position="174"/>
    </location>
</feature>
<protein>
    <submittedName>
        <fullName evidence="2">Uncharacterized protein</fullName>
    </submittedName>
</protein>
<name>A0A2N5SAE8_9BASI</name>
<dbReference type="EMBL" id="PGCJ01001068">
    <property type="protein sequence ID" value="PLW10241.1"/>
    <property type="molecule type" value="Genomic_DNA"/>
</dbReference>
<organism evidence="2 3">
    <name type="scientific">Puccinia coronata f. sp. avenae</name>
    <dbReference type="NCBI Taxonomy" id="200324"/>
    <lineage>
        <taxon>Eukaryota</taxon>
        <taxon>Fungi</taxon>
        <taxon>Dikarya</taxon>
        <taxon>Basidiomycota</taxon>
        <taxon>Pucciniomycotina</taxon>
        <taxon>Pucciniomycetes</taxon>
        <taxon>Pucciniales</taxon>
        <taxon>Pucciniaceae</taxon>
        <taxon>Puccinia</taxon>
    </lineage>
</organism>
<proteinExistence type="predicted"/>
<dbReference type="OrthoDB" id="107110at2759"/>
<sequence length="1127" mass="126572">MSVVAGLPAAFSAQASPTSIEAQERLRFKDLHPDFEDDTFMALWNAAGADKVQQYHNELEALFKRLASANVDKESYDYGFRALLMPGPASGVLEEIFDFSQLSKENQANVTSKLIRLAYFHRFPKRVNLNLTDFLKDGYPGLKDADMLIALDDPTSKHENQTSSGLSTASNPQEPASEAVERARFEDLHPKDDSFMTLLNAVGLDKVRQYHDSLENVFKELTSSGLPTKHYQIMFSCLYKARPSGHLVKNMSIHSSKDNNATSRLIRLAHFKRFPNRIDSTLKEFINGSSNLTEKQILTALEQPIELANTQSKPIAWEVDILQAGYQAPYERSDIIIQPILSNLRTWATMWSSKEYKAPYTSIIGPTMIGKTRALMQLAKHVCVIYICLRPEVSSGQPPRSVLADPLLPDTPHNLHEHYARFLGVLLDTAAAFFLRPRVTEMETQQDKLSAWWDHSFINDREIKNERQIGSFSSEVLHNLQNLPPKTKGITLLENAVVKMSDAMEFLKNPRLKVVLAIDEARNLIKPEALDDKGLKISYFRMLRRVTSLIPAKKGFFTVFTDTTSRVANFSPSMDKDPSLRILKGGLKLFPPIYRLATLDSIARPDPQTWKELMLPTRLFSYGSPFYGLYYNDLRELRPESAMGNLLDIAQGKLLCEESTSSPSQLSKPQIFALFGSIIQPQMSTISSLNSELVSSHAAHCMRINSACDLITSDYPSQFVYASAANRLLTITKKFVPKDKTNRSVAGGDAGGDAGEDAGGDAGGVQYYDEYLIDCINELALAVQNGLVASGDVGEIATRIILVRAACMTKKINVTGVPSIPCGSSARLQDFLQTLTGKDCNEIQFGSMRKEDQDTLLRRGRIFFNHFNLIQYTPNARVFLKMLYRGLAVQCRPYQPGFDQLFTVYLVPESPNPRVQPKSKSKSKSKFKSELTSTSEVEDSIPLNVANITFCGIQTKNQKGGIDWRDSYKWSKSYAEIEGINHPYLVMLFNLRGPTKTPPELHTWRSPRPPATDDNPGADDNPCTDDKQRVYIEFSGLEMIHCLTPSIRAALLGLIVTERDIMQHEKGNPQNVTWLKIVKPLVYREDDILGDNQDDKRGDDQDDKPGDDQRKISEAPILQPRQKRRIK</sequence>
<dbReference type="AlphaFoldDB" id="A0A2N5SAE8"/>
<evidence type="ECO:0000256" key="1">
    <source>
        <dbReference type="SAM" id="MobiDB-lite"/>
    </source>
</evidence>
<evidence type="ECO:0000313" key="2">
    <source>
        <dbReference type="EMBL" id="PLW10241.1"/>
    </source>
</evidence>
<gene>
    <name evidence="2" type="ORF">PCANC_27383</name>
</gene>
<keyword evidence="3" id="KW-1185">Reference proteome</keyword>
<comment type="caution">
    <text evidence="2">The sequence shown here is derived from an EMBL/GenBank/DDBJ whole genome shotgun (WGS) entry which is preliminary data.</text>
</comment>
<feature type="region of interest" description="Disordered" evidence="1">
    <location>
        <begin position="998"/>
        <end position="1024"/>
    </location>
</feature>
<feature type="region of interest" description="Disordered" evidence="1">
    <location>
        <begin position="155"/>
        <end position="181"/>
    </location>
</feature>
<feature type="region of interest" description="Disordered" evidence="1">
    <location>
        <begin position="1088"/>
        <end position="1127"/>
    </location>
</feature>
<reference evidence="2 3" key="1">
    <citation type="submission" date="2017-11" db="EMBL/GenBank/DDBJ databases">
        <title>De novo assembly and phasing of dikaryotic genomes from two isolates of Puccinia coronata f. sp. avenae, the causal agent of oat crown rust.</title>
        <authorList>
            <person name="Miller M.E."/>
            <person name="Zhang Y."/>
            <person name="Omidvar V."/>
            <person name="Sperschneider J."/>
            <person name="Schwessinger B."/>
            <person name="Raley C."/>
            <person name="Palmer J.M."/>
            <person name="Garnica D."/>
            <person name="Upadhyaya N."/>
            <person name="Rathjen J."/>
            <person name="Taylor J.M."/>
            <person name="Park R.F."/>
            <person name="Dodds P.N."/>
            <person name="Hirsch C.D."/>
            <person name="Kianian S.F."/>
            <person name="Figueroa M."/>
        </authorList>
    </citation>
    <scope>NUCLEOTIDE SEQUENCE [LARGE SCALE GENOMIC DNA]</scope>
    <source>
        <strain evidence="2">12NC29</strain>
    </source>
</reference>
<accession>A0A2N5SAE8</accession>
<dbReference type="PANTHER" id="PTHR33266">
    <property type="entry name" value="CHROMOSOME 15, WHOLE GENOME SHOTGUN SEQUENCE"/>
    <property type="match status" value="1"/>
</dbReference>